<dbReference type="InterPro" id="IPR036465">
    <property type="entry name" value="vWFA_dom_sf"/>
</dbReference>
<dbReference type="OrthoDB" id="387240at2"/>
<evidence type="ECO:0000313" key="3">
    <source>
        <dbReference type="Proteomes" id="UP000219336"/>
    </source>
</evidence>
<dbReference type="EMBL" id="OANU01000047">
    <property type="protein sequence ID" value="SNX49135.1"/>
    <property type="molecule type" value="Genomic_DNA"/>
</dbReference>
<name>A0A240EMB9_9VIBR</name>
<dbReference type="AlphaFoldDB" id="A0A240EMB9"/>
<dbReference type="GO" id="GO:0005829">
    <property type="term" value="C:cytosol"/>
    <property type="evidence" value="ECO:0007669"/>
    <property type="project" value="TreeGrafter"/>
</dbReference>
<dbReference type="InterPro" id="IPR002035">
    <property type="entry name" value="VWF_A"/>
</dbReference>
<accession>A0A240EMB9</accession>
<sequence>MLGADSLNLAMMVAESGIIDSAVRDIMQQTDLLSIGNDEGLKESLTASMAKWSKSVKRKLVKGQETVSLQSELELYQHAVYLTEQEFDSQLSRLIDQLPEDSAFLPKARQLASNIDAYPQSLFARQFCKQWYESLKQSVESKQQQTVDQQKSKFLKQMYQKIDTLKDMENLQKGGEQGKLGRLWDLAGAELTKQDWRHIERSAEYLENHQQLKHIADKLGRMAEEVDAPELNKVLTQDDVVVEEKTDFATDDIVGIHESNDINNLLPNETMYLAYPELETVFYQHLVEKRLLTYKSEGKQRTVRQLHSPKKKTGEATKETGPMLIAIDVSGSMQGAPEKSAKAMAYSLMKMAAQQQRECHVILFSSTFISYDLTGTSGLKEASDFLSYTFKGGTDLGKVLNHCVEMMQGDQYKNADLLVISDFIVPKQEQEITDKVAALKGRYNRFHSLCLSKYGNPEVLGLFDTQWRYHPSLVGQLIKKPTFQFQRAKQALSHTFG</sequence>
<gene>
    <name evidence="2" type="primary">viaA_2</name>
    <name evidence="2" type="ORF">VTH8203_02778</name>
</gene>
<dbReference type="Proteomes" id="UP000219336">
    <property type="component" value="Unassembled WGS sequence"/>
</dbReference>
<proteinExistence type="predicted"/>
<dbReference type="CDD" id="cd01462">
    <property type="entry name" value="VWA_YIEM_type"/>
    <property type="match status" value="1"/>
</dbReference>
<protein>
    <submittedName>
        <fullName evidence="2">Protein ViaA</fullName>
    </submittedName>
</protein>
<dbReference type="PANTHER" id="PTHR36846:SF1">
    <property type="entry name" value="PROTEIN VIAA"/>
    <property type="match status" value="1"/>
</dbReference>
<dbReference type="Gene3D" id="3.40.50.410">
    <property type="entry name" value="von Willebrand factor, type A domain"/>
    <property type="match status" value="1"/>
</dbReference>
<feature type="domain" description="VWFA" evidence="1">
    <location>
        <begin position="320"/>
        <end position="482"/>
    </location>
</feature>
<dbReference type="RefSeq" id="WP_096994236.1">
    <property type="nucleotide sequence ID" value="NZ_JBHSII010000011.1"/>
</dbReference>
<dbReference type="PANTHER" id="PTHR36846">
    <property type="entry name" value="PROTEIN VIAA"/>
    <property type="match status" value="1"/>
</dbReference>
<evidence type="ECO:0000313" key="2">
    <source>
        <dbReference type="EMBL" id="SNX49135.1"/>
    </source>
</evidence>
<dbReference type="SMART" id="SM00327">
    <property type="entry name" value="VWA"/>
    <property type="match status" value="1"/>
</dbReference>
<organism evidence="2 3">
    <name type="scientific">Vibrio thalassae</name>
    <dbReference type="NCBI Taxonomy" id="1243014"/>
    <lineage>
        <taxon>Bacteria</taxon>
        <taxon>Pseudomonadati</taxon>
        <taxon>Pseudomonadota</taxon>
        <taxon>Gammaproteobacteria</taxon>
        <taxon>Vibrionales</taxon>
        <taxon>Vibrionaceae</taxon>
        <taxon>Vibrio</taxon>
    </lineage>
</organism>
<evidence type="ECO:0000259" key="1">
    <source>
        <dbReference type="SMART" id="SM00327"/>
    </source>
</evidence>
<dbReference type="SUPFAM" id="SSF53300">
    <property type="entry name" value="vWA-like"/>
    <property type="match status" value="1"/>
</dbReference>
<keyword evidence="3" id="KW-1185">Reference proteome</keyword>
<dbReference type="Pfam" id="PF05762">
    <property type="entry name" value="VWA_CoxE"/>
    <property type="match status" value="1"/>
</dbReference>
<dbReference type="InterPro" id="IPR008912">
    <property type="entry name" value="Uncharacterised_CoxE"/>
</dbReference>
<reference evidence="3" key="1">
    <citation type="submission" date="2016-06" db="EMBL/GenBank/DDBJ databases">
        <authorList>
            <person name="Rodrigo-Torres L."/>
            <person name="Arahal R.D."/>
            <person name="Lucena T."/>
        </authorList>
    </citation>
    <scope>NUCLEOTIDE SEQUENCE [LARGE SCALE GENOMIC DNA]</scope>
    <source>
        <strain evidence="3">CECT8203</strain>
    </source>
</reference>